<feature type="compositionally biased region" description="Pro residues" evidence="1">
    <location>
        <begin position="45"/>
        <end position="56"/>
    </location>
</feature>
<feature type="compositionally biased region" description="Low complexity" evidence="1">
    <location>
        <begin position="110"/>
        <end position="132"/>
    </location>
</feature>
<feature type="compositionally biased region" description="Low complexity" evidence="1">
    <location>
        <begin position="1"/>
        <end position="16"/>
    </location>
</feature>
<dbReference type="Proteomes" id="UP001610446">
    <property type="component" value="Unassembled WGS sequence"/>
</dbReference>
<evidence type="ECO:0000256" key="1">
    <source>
        <dbReference type="SAM" id="MobiDB-lite"/>
    </source>
</evidence>
<feature type="region of interest" description="Disordered" evidence="1">
    <location>
        <begin position="1"/>
        <end position="144"/>
    </location>
</feature>
<dbReference type="EMBL" id="JBFXLU010000194">
    <property type="protein sequence ID" value="KAL2835746.1"/>
    <property type="molecule type" value="Genomic_DNA"/>
</dbReference>
<evidence type="ECO:0000313" key="4">
    <source>
        <dbReference type="Proteomes" id="UP001610446"/>
    </source>
</evidence>
<reference evidence="3 4" key="1">
    <citation type="submission" date="2024-07" db="EMBL/GenBank/DDBJ databases">
        <title>Section-level genome sequencing and comparative genomics of Aspergillus sections Usti and Cavernicolus.</title>
        <authorList>
            <consortium name="Lawrence Berkeley National Laboratory"/>
            <person name="Nybo J.L."/>
            <person name="Vesth T.C."/>
            <person name="Theobald S."/>
            <person name="Frisvad J.C."/>
            <person name="Larsen T.O."/>
            <person name="Kjaerboelling I."/>
            <person name="Rothschild-Mancinelli K."/>
            <person name="Lyhne E.K."/>
            <person name="Kogle M.E."/>
            <person name="Barry K."/>
            <person name="Clum A."/>
            <person name="Na H."/>
            <person name="Ledsgaard L."/>
            <person name="Lin J."/>
            <person name="Lipzen A."/>
            <person name="Kuo A."/>
            <person name="Riley R."/>
            <person name="Mondo S."/>
            <person name="Labutti K."/>
            <person name="Haridas S."/>
            <person name="Pangalinan J."/>
            <person name="Salamov A.A."/>
            <person name="Simmons B.A."/>
            <person name="Magnuson J.K."/>
            <person name="Chen J."/>
            <person name="Drula E."/>
            <person name="Henrissat B."/>
            <person name="Wiebenga A."/>
            <person name="Lubbers R.J."/>
            <person name="Gomes A.C."/>
            <person name="Makela M.R."/>
            <person name="Stajich J."/>
            <person name="Grigoriev I.V."/>
            <person name="Mortensen U.H."/>
            <person name="De Vries R.P."/>
            <person name="Baker S.E."/>
            <person name="Andersen M.R."/>
        </authorList>
    </citation>
    <scope>NUCLEOTIDE SEQUENCE [LARGE SCALE GENOMIC DNA]</scope>
    <source>
        <strain evidence="3 4">CBS 123904</strain>
    </source>
</reference>
<keyword evidence="4" id="KW-1185">Reference proteome</keyword>
<feature type="compositionally biased region" description="Low complexity" evidence="1">
    <location>
        <begin position="34"/>
        <end position="44"/>
    </location>
</feature>
<dbReference type="InterPro" id="IPR054448">
    <property type="entry name" value="HTH_put_ascomycetes"/>
</dbReference>
<feature type="domain" description="Helix-turn-helix" evidence="2">
    <location>
        <begin position="177"/>
        <end position="221"/>
    </location>
</feature>
<proteinExistence type="predicted"/>
<evidence type="ECO:0000313" key="3">
    <source>
        <dbReference type="EMBL" id="KAL2835746.1"/>
    </source>
</evidence>
<organism evidence="3 4">
    <name type="scientific">Aspergillus pseudoustus</name>
    <dbReference type="NCBI Taxonomy" id="1810923"/>
    <lineage>
        <taxon>Eukaryota</taxon>
        <taxon>Fungi</taxon>
        <taxon>Dikarya</taxon>
        <taxon>Ascomycota</taxon>
        <taxon>Pezizomycotina</taxon>
        <taxon>Eurotiomycetes</taxon>
        <taxon>Eurotiomycetidae</taxon>
        <taxon>Eurotiales</taxon>
        <taxon>Aspergillaceae</taxon>
        <taxon>Aspergillus</taxon>
        <taxon>Aspergillus subgen. Nidulantes</taxon>
    </lineage>
</organism>
<accession>A0ABR4J6S6</accession>
<name>A0ABR4J6S6_9EURO</name>
<evidence type="ECO:0000259" key="2">
    <source>
        <dbReference type="Pfam" id="PF22943"/>
    </source>
</evidence>
<comment type="caution">
    <text evidence="3">The sequence shown here is derived from an EMBL/GenBank/DDBJ whole genome shotgun (WGS) entry which is preliminary data.</text>
</comment>
<dbReference type="Pfam" id="PF22943">
    <property type="entry name" value="HTH_68"/>
    <property type="match status" value="1"/>
</dbReference>
<protein>
    <recommendedName>
        <fullName evidence="2">Helix-turn-helix domain-containing protein</fullName>
    </recommendedName>
</protein>
<gene>
    <name evidence="3" type="ORF">BJY01DRAFT_252383</name>
</gene>
<sequence length="223" mass="23553">MGSSASKPARSAAQAATRRQYPKQPSTPSPAAPTAPRLRPTRTAQPPPPQAPPPAAPKYNVQQSSQGQGPVYHSKEQASTEKSAAIDLDGRDPHFAASLRSIGPVTPSPTLSNSSTFTQSQSQSHLQPHSAHGTNPTIFPTPSNPALLAITARQRIAREAEAEAESMGQGTFTGRRYLDALTIRQALDMRDKQGLPGKEIERALRLKAGTVESLGAKGVMGVP</sequence>